<dbReference type="SUPFAM" id="SSF54211">
    <property type="entry name" value="Ribosomal protein S5 domain 2-like"/>
    <property type="match status" value="1"/>
</dbReference>
<name>A0ABM9B2M6_9BACT</name>
<dbReference type="NCBIfam" id="NF040656">
    <property type="entry name" value="GHMP_GYDIA"/>
    <property type="match status" value="1"/>
</dbReference>
<dbReference type="InterPro" id="IPR020568">
    <property type="entry name" value="Ribosomal_Su5_D2-typ_SF"/>
</dbReference>
<organism evidence="1 2">
    <name type="scientific">Neolewinella maritima</name>
    <dbReference type="NCBI Taxonomy" id="1383882"/>
    <lineage>
        <taxon>Bacteria</taxon>
        <taxon>Pseudomonadati</taxon>
        <taxon>Bacteroidota</taxon>
        <taxon>Saprospiria</taxon>
        <taxon>Saprospirales</taxon>
        <taxon>Lewinellaceae</taxon>
        <taxon>Neolewinella</taxon>
    </lineage>
</organism>
<accession>A0ABM9B2M6</accession>
<dbReference type="InterPro" id="IPR047765">
    <property type="entry name" value="GHMP_GYDIA-like"/>
</dbReference>
<dbReference type="InterPro" id="IPR014721">
    <property type="entry name" value="Ribsml_uS5_D2-typ_fold_subgr"/>
</dbReference>
<dbReference type="Proteomes" id="UP000837803">
    <property type="component" value="Unassembled WGS sequence"/>
</dbReference>
<evidence type="ECO:0000313" key="1">
    <source>
        <dbReference type="EMBL" id="CAH1001592.1"/>
    </source>
</evidence>
<sequence>MPPKPTTYYFHGKLLLTGEYFVLDGATALAIPTKLGQRFMVRTKPAASEAETVWNIHYPDGSASRQILLYPGDWTTDPQPNEASFKEGLLRLLQAVRRLGIDSRAIVQHKQIDCYLEFPSDWGLGSSSTLVAFASQLFSVDAYALLAGWLGGSGYDLACATARGPLLYRRTESRPEVTPLDWSPAWLQQTYFVHLNRKQNSREGIAAYRARDPEVEDLAAISRISTALLEPTLHLRAAARLLEEHEYLVAHTLKLQPVKERLFPDFPGTVKSLGAWGGDFAWVLSERPAQEVAAYFNSRGYTTFLPYKDLAL</sequence>
<dbReference type="EMBL" id="CAKLPZ010000003">
    <property type="protein sequence ID" value="CAH1001592.1"/>
    <property type="molecule type" value="Genomic_DNA"/>
</dbReference>
<keyword evidence="2" id="KW-1185">Reference proteome</keyword>
<reference evidence="1" key="1">
    <citation type="submission" date="2021-12" db="EMBL/GenBank/DDBJ databases">
        <authorList>
            <person name="Rodrigo-Torres L."/>
            <person name="Arahal R. D."/>
            <person name="Lucena T."/>
        </authorList>
    </citation>
    <scope>NUCLEOTIDE SEQUENCE</scope>
    <source>
        <strain evidence="1">CECT 8419</strain>
    </source>
</reference>
<dbReference type="Gene3D" id="3.30.230.10">
    <property type="match status" value="1"/>
</dbReference>
<protein>
    <recommendedName>
        <fullName evidence="3">GHMP kinase</fullName>
    </recommendedName>
</protein>
<gene>
    <name evidence="1" type="ORF">LEM8419_02496</name>
</gene>
<proteinExistence type="predicted"/>
<evidence type="ECO:0008006" key="3">
    <source>
        <dbReference type="Google" id="ProtNLM"/>
    </source>
</evidence>
<dbReference type="RefSeq" id="WP_238751441.1">
    <property type="nucleotide sequence ID" value="NZ_CAKLPZ010000003.1"/>
</dbReference>
<comment type="caution">
    <text evidence="1">The sequence shown here is derived from an EMBL/GenBank/DDBJ whole genome shotgun (WGS) entry which is preliminary data.</text>
</comment>
<evidence type="ECO:0000313" key="2">
    <source>
        <dbReference type="Proteomes" id="UP000837803"/>
    </source>
</evidence>